<evidence type="ECO:0000313" key="6">
    <source>
        <dbReference type="EMBL" id="NNG37194.1"/>
    </source>
</evidence>
<sequence>MDDAAAPVSRRADPQPAGSTATLSARSDRRDAGRDAGRSTDRGAGDQDFRTQGALAVQPEPYQHPVAETASKPVTVTLTGFADARQVGETYRDGTAVILDMTDLTDAEARRMVDFAAGLAFAVHGSIDKVTTKVFMLHPPAAS</sequence>
<dbReference type="AlphaFoldDB" id="A0A849A893"/>
<feature type="region of interest" description="Disordered" evidence="5">
    <location>
        <begin position="1"/>
        <end position="50"/>
    </location>
</feature>
<protein>
    <submittedName>
        <fullName evidence="6">Cell division protein SepF</fullName>
    </submittedName>
</protein>
<dbReference type="InterPro" id="IPR038594">
    <property type="entry name" value="SepF-like_sf"/>
</dbReference>
<keyword evidence="7" id="KW-1185">Reference proteome</keyword>
<name>A0A849A893_9ACTN</name>
<reference evidence="6 7" key="1">
    <citation type="submission" date="2020-05" db="EMBL/GenBank/DDBJ databases">
        <title>Nakamurella sp. DB0629 isolated from air conditioner.</title>
        <authorList>
            <person name="Kim D.H."/>
            <person name="Kim D.-U."/>
        </authorList>
    </citation>
    <scope>NUCLEOTIDE SEQUENCE [LARGE SCALE GENOMIC DNA]</scope>
    <source>
        <strain evidence="6 7">DB0629</strain>
    </source>
</reference>
<dbReference type="EMBL" id="JABEND010000011">
    <property type="protein sequence ID" value="NNG37194.1"/>
    <property type="molecule type" value="Genomic_DNA"/>
</dbReference>
<dbReference type="InterPro" id="IPR007561">
    <property type="entry name" value="Cell_div_SepF/SepF-rel"/>
</dbReference>
<evidence type="ECO:0000256" key="2">
    <source>
        <dbReference type="ARBA" id="ARBA00023210"/>
    </source>
</evidence>
<evidence type="ECO:0000256" key="5">
    <source>
        <dbReference type="SAM" id="MobiDB-lite"/>
    </source>
</evidence>
<accession>A0A849A893</accession>
<proteinExistence type="predicted"/>
<dbReference type="InterPro" id="IPR023052">
    <property type="entry name" value="Cell_div_SepF"/>
</dbReference>
<evidence type="ECO:0000256" key="4">
    <source>
        <dbReference type="ARBA" id="ARBA00044936"/>
    </source>
</evidence>
<organism evidence="6 7">
    <name type="scientific">Nakamurella aerolata</name>
    <dbReference type="NCBI Taxonomy" id="1656892"/>
    <lineage>
        <taxon>Bacteria</taxon>
        <taxon>Bacillati</taxon>
        <taxon>Actinomycetota</taxon>
        <taxon>Actinomycetes</taxon>
        <taxon>Nakamurellales</taxon>
        <taxon>Nakamurellaceae</taxon>
        <taxon>Nakamurella</taxon>
    </lineage>
</organism>
<keyword evidence="2" id="KW-0717">Septation</keyword>
<dbReference type="PANTHER" id="PTHR35798:SF1">
    <property type="entry name" value="CELL DIVISION PROTEIN SEPF"/>
    <property type="match status" value="1"/>
</dbReference>
<dbReference type="Pfam" id="PF04472">
    <property type="entry name" value="SepF"/>
    <property type="match status" value="1"/>
</dbReference>
<evidence type="ECO:0000256" key="3">
    <source>
        <dbReference type="ARBA" id="ARBA00023306"/>
    </source>
</evidence>
<gene>
    <name evidence="6" type="ORF">HKD39_16080</name>
</gene>
<dbReference type="Proteomes" id="UP000562984">
    <property type="component" value="Unassembled WGS sequence"/>
</dbReference>
<comment type="function">
    <text evidence="4">Cell division protein that is part of the divisome complex and is recruited early to the Z-ring. Probably stimulates Z-ring formation, perhaps through the cross-linking of FtsZ protofilaments. Its function overlaps with FtsA.</text>
</comment>
<keyword evidence="3" id="KW-0131">Cell cycle</keyword>
<keyword evidence="1 6" id="KW-0132">Cell division</keyword>
<dbReference type="PANTHER" id="PTHR35798">
    <property type="entry name" value="CELL DIVISION PROTEIN SEPF"/>
    <property type="match status" value="1"/>
</dbReference>
<evidence type="ECO:0000256" key="1">
    <source>
        <dbReference type="ARBA" id="ARBA00022618"/>
    </source>
</evidence>
<dbReference type="Gene3D" id="3.30.110.150">
    <property type="entry name" value="SepF-like protein"/>
    <property type="match status" value="1"/>
</dbReference>
<feature type="compositionally biased region" description="Basic and acidic residues" evidence="5">
    <location>
        <begin position="26"/>
        <end position="49"/>
    </location>
</feature>
<dbReference type="GO" id="GO:0000917">
    <property type="term" value="P:division septum assembly"/>
    <property type="evidence" value="ECO:0007669"/>
    <property type="project" value="UniProtKB-KW"/>
</dbReference>
<evidence type="ECO:0000313" key="7">
    <source>
        <dbReference type="Proteomes" id="UP000562984"/>
    </source>
</evidence>
<comment type="caution">
    <text evidence="6">The sequence shown here is derived from an EMBL/GenBank/DDBJ whole genome shotgun (WGS) entry which is preliminary data.</text>
</comment>